<dbReference type="PIRSF" id="PIRSF000193">
    <property type="entry name" value="Pyrrol-5-carb_rd"/>
    <property type="match status" value="1"/>
</dbReference>
<dbReference type="InterPro" id="IPR008927">
    <property type="entry name" value="6-PGluconate_DH-like_C_sf"/>
</dbReference>
<keyword evidence="7" id="KW-1185">Reference proteome</keyword>
<comment type="function">
    <text evidence="2">Catalyzes the reduction of 1-pyrroline-5-carboxylate (PCA) to L-proline.</text>
</comment>
<dbReference type="InterPro" id="IPR029036">
    <property type="entry name" value="P5CR_dimer"/>
</dbReference>
<dbReference type="Pfam" id="PF14748">
    <property type="entry name" value="P5CR_dimer"/>
    <property type="match status" value="1"/>
</dbReference>
<dbReference type="InterPro" id="IPR000304">
    <property type="entry name" value="Pyrroline-COOH_reductase"/>
</dbReference>
<dbReference type="EC" id="1.5.1.2" evidence="2"/>
<dbReference type="Gene3D" id="1.10.3730.10">
    <property type="entry name" value="ProC C-terminal domain-like"/>
    <property type="match status" value="1"/>
</dbReference>
<dbReference type="HAMAP" id="MF_01925">
    <property type="entry name" value="P5C_reductase"/>
    <property type="match status" value="1"/>
</dbReference>
<dbReference type="SUPFAM" id="SSF51735">
    <property type="entry name" value="NAD(P)-binding Rossmann-fold domains"/>
    <property type="match status" value="1"/>
</dbReference>
<dbReference type="PANTHER" id="PTHR11645:SF51">
    <property type="entry name" value="COME OPERON PROTEIN 4"/>
    <property type="match status" value="1"/>
</dbReference>
<dbReference type="Gene3D" id="3.40.50.720">
    <property type="entry name" value="NAD(P)-binding Rossmann-like Domain"/>
    <property type="match status" value="1"/>
</dbReference>
<dbReference type="InterPro" id="IPR028939">
    <property type="entry name" value="P5C_Rdtase_cat_N"/>
</dbReference>
<keyword evidence="2" id="KW-0028">Amino-acid biosynthesis</keyword>
<comment type="pathway">
    <text evidence="2">Amino-acid biosynthesis; L-proline biosynthesis; L-proline from L-glutamate 5-semialdehyde: step 1/1.</text>
</comment>
<dbReference type="UniPathway" id="UPA00098">
    <property type="reaction ID" value="UER00361"/>
</dbReference>
<feature type="binding site" evidence="3">
    <location>
        <position position="57"/>
    </location>
    <ligand>
        <name>NADPH</name>
        <dbReference type="ChEBI" id="CHEBI:57783"/>
    </ligand>
</feature>
<name>A0A4P8XHV7_9BACL</name>
<dbReference type="PANTHER" id="PTHR11645">
    <property type="entry name" value="PYRROLINE-5-CARBOXYLATE REDUCTASE"/>
    <property type="match status" value="1"/>
</dbReference>
<dbReference type="InterPro" id="IPR053790">
    <property type="entry name" value="P5CR-like_CS"/>
</dbReference>
<feature type="domain" description="Pyrroline-5-carboxylate reductase catalytic N-terminal" evidence="4">
    <location>
        <begin position="3"/>
        <end position="98"/>
    </location>
</feature>
<feature type="binding site" evidence="3">
    <location>
        <begin position="7"/>
        <end position="12"/>
    </location>
    <ligand>
        <name>NADP(+)</name>
        <dbReference type="ChEBI" id="CHEBI:58349"/>
    </ligand>
</feature>
<dbReference type="KEGG" id="palo:E6C60_1426"/>
<feature type="domain" description="Pyrroline-5-carboxylate reductase dimerisation" evidence="5">
    <location>
        <begin position="160"/>
        <end position="263"/>
    </location>
</feature>
<dbReference type="Pfam" id="PF03807">
    <property type="entry name" value="F420_oxidored"/>
    <property type="match status" value="1"/>
</dbReference>
<dbReference type="SUPFAM" id="SSF48179">
    <property type="entry name" value="6-phosphogluconate dehydrogenase C-terminal domain-like"/>
    <property type="match status" value="1"/>
</dbReference>
<dbReference type="AlphaFoldDB" id="A0A4P8XHV7"/>
<keyword evidence="2" id="KW-0560">Oxidoreductase</keyword>
<keyword evidence="2" id="KW-0963">Cytoplasm</keyword>
<evidence type="ECO:0000256" key="3">
    <source>
        <dbReference type="PIRSR" id="PIRSR000193-1"/>
    </source>
</evidence>
<organism evidence="6 7">
    <name type="scientific">Paenibacillus algicola</name>
    <dbReference type="NCBI Taxonomy" id="2565926"/>
    <lineage>
        <taxon>Bacteria</taxon>
        <taxon>Bacillati</taxon>
        <taxon>Bacillota</taxon>
        <taxon>Bacilli</taxon>
        <taxon>Bacillales</taxon>
        <taxon>Paenibacillaceae</taxon>
        <taxon>Paenibacillus</taxon>
    </lineage>
</organism>
<accession>A0A4P8XHV7</accession>
<evidence type="ECO:0000256" key="2">
    <source>
        <dbReference type="HAMAP-Rule" id="MF_01925"/>
    </source>
</evidence>
<feature type="binding site" evidence="3">
    <location>
        <position position="35"/>
    </location>
    <ligand>
        <name>NADP(+)</name>
        <dbReference type="ChEBI" id="CHEBI:58349"/>
    </ligand>
</feature>
<evidence type="ECO:0000259" key="4">
    <source>
        <dbReference type="Pfam" id="PF03807"/>
    </source>
</evidence>
<protein>
    <recommendedName>
        <fullName evidence="2">Pyrroline-5-carboxylate reductase</fullName>
        <shortName evidence="2">P5C reductase</shortName>
        <shortName evidence="2">P5CR</shortName>
        <ecNumber evidence="2">1.5.1.2</ecNumber>
    </recommendedName>
    <alternativeName>
        <fullName evidence="2">PCA reductase</fullName>
    </alternativeName>
</protein>
<sequence>MLKVGFIGAGSMGSLLITSLIRYGALQPEQVYISTRTPERAKQLLLQYPEIRLCERNSDLASQVQLLFLCVKPGEFKTVIDDIADALASEHMIVSITSPVQISHLESALPCKIAKIIPSLTNQTGGGATLCMYGSRIKEKDRLLLESLLSCISRPIQVLESHTRITSDFSSCGPAFLGYFLEKWITAAIELTGADRPSLNRLAGEMLLGTGKLLTEEGFTPEQLQKRIAVPGGITAQALSLFEERLDGLFHELITTTHDKYEEELEKLGTVFGTALNRPRY</sequence>
<comment type="catalytic activity">
    <reaction evidence="2">
        <text>L-proline + NAD(+) = (S)-1-pyrroline-5-carboxylate + NADH + 2 H(+)</text>
        <dbReference type="Rhea" id="RHEA:14105"/>
        <dbReference type="ChEBI" id="CHEBI:15378"/>
        <dbReference type="ChEBI" id="CHEBI:17388"/>
        <dbReference type="ChEBI" id="CHEBI:57540"/>
        <dbReference type="ChEBI" id="CHEBI:57945"/>
        <dbReference type="ChEBI" id="CHEBI:60039"/>
        <dbReference type="EC" id="1.5.1.2"/>
    </reaction>
</comment>
<dbReference type="EMBL" id="CP040396">
    <property type="protein sequence ID" value="QCT02142.1"/>
    <property type="molecule type" value="Genomic_DNA"/>
</dbReference>
<proteinExistence type="inferred from homology"/>
<dbReference type="PROSITE" id="PS00521">
    <property type="entry name" value="P5CR"/>
    <property type="match status" value="1"/>
</dbReference>
<dbReference type="GO" id="GO:0005737">
    <property type="term" value="C:cytoplasm"/>
    <property type="evidence" value="ECO:0007669"/>
    <property type="project" value="UniProtKB-SubCell"/>
</dbReference>
<reference evidence="6 7" key="1">
    <citation type="submission" date="2019-05" db="EMBL/GenBank/DDBJ databases">
        <authorList>
            <person name="Chen C."/>
        </authorList>
    </citation>
    <scope>NUCLEOTIDE SEQUENCE [LARGE SCALE GENOMIC DNA]</scope>
    <source>
        <strain evidence="6 7">HB172198</strain>
    </source>
</reference>
<gene>
    <name evidence="2" type="primary">proC</name>
    <name evidence="6" type="ORF">E6C60_1426</name>
</gene>
<comment type="catalytic activity">
    <reaction evidence="2">
        <text>L-proline + NADP(+) = (S)-1-pyrroline-5-carboxylate + NADPH + 2 H(+)</text>
        <dbReference type="Rhea" id="RHEA:14109"/>
        <dbReference type="ChEBI" id="CHEBI:15378"/>
        <dbReference type="ChEBI" id="CHEBI:17388"/>
        <dbReference type="ChEBI" id="CHEBI:57783"/>
        <dbReference type="ChEBI" id="CHEBI:58349"/>
        <dbReference type="ChEBI" id="CHEBI:60039"/>
        <dbReference type="EC" id="1.5.1.2"/>
    </reaction>
</comment>
<comment type="similarity">
    <text evidence="1 2">Belongs to the pyrroline-5-carboxylate reductase family.</text>
</comment>
<dbReference type="NCBIfam" id="NF005814">
    <property type="entry name" value="PRK07680.1"/>
    <property type="match status" value="1"/>
</dbReference>
<dbReference type="GO" id="GO:0055129">
    <property type="term" value="P:L-proline biosynthetic process"/>
    <property type="evidence" value="ECO:0007669"/>
    <property type="project" value="UniProtKB-UniRule"/>
</dbReference>
<evidence type="ECO:0000259" key="5">
    <source>
        <dbReference type="Pfam" id="PF14748"/>
    </source>
</evidence>
<dbReference type="InterPro" id="IPR036291">
    <property type="entry name" value="NAD(P)-bd_dom_sf"/>
</dbReference>
<dbReference type="Proteomes" id="UP000300879">
    <property type="component" value="Chromosome"/>
</dbReference>
<evidence type="ECO:0000256" key="1">
    <source>
        <dbReference type="ARBA" id="ARBA00005525"/>
    </source>
</evidence>
<evidence type="ECO:0000313" key="6">
    <source>
        <dbReference type="EMBL" id="QCT02142.1"/>
    </source>
</evidence>
<dbReference type="GO" id="GO:0004735">
    <property type="term" value="F:pyrroline-5-carboxylate reductase activity"/>
    <property type="evidence" value="ECO:0007669"/>
    <property type="project" value="UniProtKB-UniRule"/>
</dbReference>
<keyword evidence="2 3" id="KW-0521">NADP</keyword>
<evidence type="ECO:0000313" key="7">
    <source>
        <dbReference type="Proteomes" id="UP000300879"/>
    </source>
</evidence>
<comment type="subcellular location">
    <subcellularLocation>
        <location evidence="2">Cytoplasm</location>
    </subcellularLocation>
</comment>
<keyword evidence="2" id="KW-0641">Proline biosynthesis</keyword>